<evidence type="ECO:0000256" key="3">
    <source>
        <dbReference type="ARBA" id="ARBA00022536"/>
    </source>
</evidence>
<evidence type="ECO:0000256" key="6">
    <source>
        <dbReference type="ARBA" id="ARBA00022837"/>
    </source>
</evidence>
<sequence>MPQRVSSARGTRALRCVTHSGTWGRFPPSCTPPTEGPLRAVPPPFHRGSPELSFLTPGLPRGTSGVIDQSQQCAKVVIDQMLDNVGAEPPPRGQYLTAASIRNDGPWCATFRAVAKALANSATTAAPTCLCSGGKDIDECQENNGGCDHFCRNTVGSFECSCQKGHKLQTDERSCQVLRELAPAHWHDINTSELPAGPAAHTAVNSSIHHRGALGPDLKFQSDQIPY</sequence>
<feature type="domain" description="EGF-like calcium-binding" evidence="9">
    <location>
        <begin position="136"/>
        <end position="176"/>
    </location>
</feature>
<organism evidence="11 12">
    <name type="scientific">Albula glossodonta</name>
    <name type="common">roundjaw bonefish</name>
    <dbReference type="NCBI Taxonomy" id="121402"/>
    <lineage>
        <taxon>Eukaryota</taxon>
        <taxon>Metazoa</taxon>
        <taxon>Chordata</taxon>
        <taxon>Craniata</taxon>
        <taxon>Vertebrata</taxon>
        <taxon>Euteleostomi</taxon>
        <taxon>Actinopterygii</taxon>
        <taxon>Neopterygii</taxon>
        <taxon>Teleostei</taxon>
        <taxon>Albuliformes</taxon>
        <taxon>Albulidae</taxon>
        <taxon>Albula</taxon>
    </lineage>
</organism>
<evidence type="ECO:0000259" key="10">
    <source>
        <dbReference type="SMART" id="SM00181"/>
    </source>
</evidence>
<evidence type="ECO:0000259" key="9">
    <source>
        <dbReference type="SMART" id="SM00179"/>
    </source>
</evidence>
<dbReference type="GO" id="GO:0007165">
    <property type="term" value="P:signal transduction"/>
    <property type="evidence" value="ECO:0007669"/>
    <property type="project" value="TreeGrafter"/>
</dbReference>
<evidence type="ECO:0000313" key="11">
    <source>
        <dbReference type="EMBL" id="KAG9342656.1"/>
    </source>
</evidence>
<dbReference type="GO" id="GO:0005615">
    <property type="term" value="C:extracellular space"/>
    <property type="evidence" value="ECO:0007669"/>
    <property type="project" value="TreeGrafter"/>
</dbReference>
<dbReference type="CDD" id="cd00054">
    <property type="entry name" value="EGF_CA"/>
    <property type="match status" value="1"/>
</dbReference>
<dbReference type="SUPFAM" id="SSF57196">
    <property type="entry name" value="EGF/Laminin"/>
    <property type="match status" value="1"/>
</dbReference>
<reference evidence="11" key="1">
    <citation type="thesis" date="2021" institute="BYU ScholarsArchive" country="Provo, UT, USA">
        <title>Applications of and Algorithms for Genome Assembly and Genomic Analyses with an Emphasis on Marine Teleosts.</title>
        <authorList>
            <person name="Pickett B.D."/>
        </authorList>
    </citation>
    <scope>NUCLEOTIDE SEQUENCE</scope>
    <source>
        <strain evidence="11">HI-2016</strain>
    </source>
</reference>
<proteinExistence type="predicted"/>
<dbReference type="AlphaFoldDB" id="A0A8T2NSX3"/>
<dbReference type="SMART" id="SM00181">
    <property type="entry name" value="EGF"/>
    <property type="match status" value="1"/>
</dbReference>
<comment type="caution">
    <text evidence="11">The sequence shown here is derived from an EMBL/GenBank/DDBJ whole genome shotgun (WGS) entry which is preliminary data.</text>
</comment>
<evidence type="ECO:0000256" key="5">
    <source>
        <dbReference type="ARBA" id="ARBA00022737"/>
    </source>
</evidence>
<dbReference type="PROSITE" id="PS00010">
    <property type="entry name" value="ASX_HYDROXYL"/>
    <property type="match status" value="1"/>
</dbReference>
<feature type="domain" description="EGF-like" evidence="10">
    <location>
        <begin position="139"/>
        <end position="176"/>
    </location>
</feature>
<dbReference type="EMBL" id="JAFBMS010000027">
    <property type="protein sequence ID" value="KAG9342656.1"/>
    <property type="molecule type" value="Genomic_DNA"/>
</dbReference>
<keyword evidence="6" id="KW-0106">Calcium</keyword>
<evidence type="ECO:0000256" key="4">
    <source>
        <dbReference type="ARBA" id="ARBA00022729"/>
    </source>
</evidence>
<dbReference type="SMART" id="SM00179">
    <property type="entry name" value="EGF_CA"/>
    <property type="match status" value="1"/>
</dbReference>
<keyword evidence="4" id="KW-0732">Signal</keyword>
<accession>A0A8T2NSX3</accession>
<keyword evidence="2" id="KW-0964">Secreted</keyword>
<keyword evidence="8" id="KW-0325">Glycoprotein</keyword>
<dbReference type="Pfam" id="PF14670">
    <property type="entry name" value="FXa_inhibition"/>
    <property type="match status" value="1"/>
</dbReference>
<evidence type="ECO:0000256" key="8">
    <source>
        <dbReference type="ARBA" id="ARBA00023180"/>
    </source>
</evidence>
<protein>
    <recommendedName>
        <fullName evidence="13">EGF-like domain-containing protein</fullName>
    </recommendedName>
</protein>
<dbReference type="GO" id="GO:0009986">
    <property type="term" value="C:cell surface"/>
    <property type="evidence" value="ECO:0007669"/>
    <property type="project" value="TreeGrafter"/>
</dbReference>
<keyword evidence="5" id="KW-0677">Repeat</keyword>
<dbReference type="FunFam" id="2.10.25.10:FF:000008">
    <property type="entry name" value="Signal peptide, CUB domain, EGF-like 2"/>
    <property type="match status" value="1"/>
</dbReference>
<dbReference type="GO" id="GO:0005509">
    <property type="term" value="F:calcium ion binding"/>
    <property type="evidence" value="ECO:0007669"/>
    <property type="project" value="InterPro"/>
</dbReference>
<dbReference type="InterPro" id="IPR000742">
    <property type="entry name" value="EGF"/>
</dbReference>
<evidence type="ECO:0008006" key="13">
    <source>
        <dbReference type="Google" id="ProtNLM"/>
    </source>
</evidence>
<gene>
    <name evidence="11" type="ORF">JZ751_016093</name>
</gene>
<evidence type="ECO:0000256" key="7">
    <source>
        <dbReference type="ARBA" id="ARBA00023157"/>
    </source>
</evidence>
<dbReference type="PROSITE" id="PS01187">
    <property type="entry name" value="EGF_CA"/>
    <property type="match status" value="1"/>
</dbReference>
<evidence type="ECO:0000313" key="12">
    <source>
        <dbReference type="Proteomes" id="UP000824540"/>
    </source>
</evidence>
<keyword evidence="12" id="KW-1185">Reference proteome</keyword>
<evidence type="ECO:0000256" key="2">
    <source>
        <dbReference type="ARBA" id="ARBA00022525"/>
    </source>
</evidence>
<dbReference type="PANTHER" id="PTHR24046">
    <property type="entry name" value="SIGNAL PEPTIDE, CUB AND EGF-LIKE DOMAIN-CONTAINING"/>
    <property type="match status" value="1"/>
</dbReference>
<keyword evidence="3" id="KW-0245">EGF-like domain</keyword>
<keyword evidence="7" id="KW-1015">Disulfide bond</keyword>
<dbReference type="Proteomes" id="UP000824540">
    <property type="component" value="Unassembled WGS sequence"/>
</dbReference>
<dbReference type="InterPro" id="IPR052071">
    <property type="entry name" value="SCUB_EGF-like_domain"/>
</dbReference>
<evidence type="ECO:0000256" key="1">
    <source>
        <dbReference type="ARBA" id="ARBA00004613"/>
    </source>
</evidence>
<dbReference type="InterPro" id="IPR001881">
    <property type="entry name" value="EGF-like_Ca-bd_dom"/>
</dbReference>
<comment type="subcellular location">
    <subcellularLocation>
        <location evidence="1">Secreted</location>
    </subcellularLocation>
</comment>
<dbReference type="OrthoDB" id="4062651at2759"/>
<dbReference type="PANTHER" id="PTHR24046:SF4">
    <property type="entry name" value="SIGNAL PEPTIDE, CUB AND EGF-LIKE DOMAIN-CONTAINING PROTEIN 1"/>
    <property type="match status" value="1"/>
</dbReference>
<name>A0A8T2NSX3_9TELE</name>
<dbReference type="Gene3D" id="2.10.25.10">
    <property type="entry name" value="Laminin"/>
    <property type="match status" value="1"/>
</dbReference>
<dbReference type="InterPro" id="IPR000152">
    <property type="entry name" value="EGF-type_Asp/Asn_hydroxyl_site"/>
</dbReference>
<dbReference type="InterPro" id="IPR018097">
    <property type="entry name" value="EGF_Ca-bd_CS"/>
</dbReference>